<dbReference type="Proteomes" id="UP000231382">
    <property type="component" value="Unassembled WGS sequence"/>
</dbReference>
<name>A0A2H0W7B0_9BACT</name>
<dbReference type="EMBL" id="PEZW01000006">
    <property type="protein sequence ID" value="PIS07975.1"/>
    <property type="molecule type" value="Genomic_DNA"/>
</dbReference>
<proteinExistence type="predicted"/>
<evidence type="ECO:0000313" key="2">
    <source>
        <dbReference type="Proteomes" id="UP000231382"/>
    </source>
</evidence>
<dbReference type="AlphaFoldDB" id="A0A2H0W7B0"/>
<sequence length="91" mass="10111">MPGRATRRILLTHLHRRKAVKVRFDVVVLDSPSGKTRTTIILGPSQYAGSGIVRFDNETLVILPYGKKNELEFIVESVCRPSLVPNTDPPA</sequence>
<gene>
    <name evidence="1" type="ORF">COT78_00630</name>
</gene>
<reference evidence="2" key="1">
    <citation type="submission" date="2017-09" db="EMBL/GenBank/DDBJ databases">
        <title>Depth-based differentiation of microbial function through sediment-hosted aquifers and enrichment of novel symbionts in the deep terrestrial subsurface.</title>
        <authorList>
            <person name="Probst A.J."/>
            <person name="Ladd B."/>
            <person name="Jarett J.K."/>
            <person name="Geller-Mcgrath D.E."/>
            <person name="Sieber C.M.K."/>
            <person name="Emerson J.B."/>
            <person name="Anantharaman K."/>
            <person name="Thomas B.C."/>
            <person name="Malmstrom R."/>
            <person name="Stieglmeier M."/>
            <person name="Klingl A."/>
            <person name="Woyke T."/>
            <person name="Ryan C.M."/>
            <person name="Banfield J.F."/>
        </authorList>
    </citation>
    <scope>NUCLEOTIDE SEQUENCE [LARGE SCALE GENOMIC DNA]</scope>
</reference>
<evidence type="ECO:0000313" key="1">
    <source>
        <dbReference type="EMBL" id="PIS07975.1"/>
    </source>
</evidence>
<protein>
    <submittedName>
        <fullName evidence="1">Uncharacterized protein</fullName>
    </submittedName>
</protein>
<accession>A0A2H0W7B0</accession>
<organism evidence="1 2">
    <name type="scientific">Candidatus Berkelbacteria bacterium CG10_big_fil_rev_8_21_14_0_10_43_13</name>
    <dbReference type="NCBI Taxonomy" id="1974514"/>
    <lineage>
        <taxon>Bacteria</taxon>
        <taxon>Candidatus Berkelbacteria</taxon>
    </lineage>
</organism>
<comment type="caution">
    <text evidence="1">The sequence shown here is derived from an EMBL/GenBank/DDBJ whole genome shotgun (WGS) entry which is preliminary data.</text>
</comment>